<accession>A0AA35YBL5</accession>
<keyword evidence="3" id="KW-1185">Reference proteome</keyword>
<dbReference type="EMBL" id="OX465086">
    <property type="protein sequence ID" value="CAI9266311.1"/>
    <property type="molecule type" value="Genomic_DNA"/>
</dbReference>
<gene>
    <name evidence="2" type="ORF">LSALG_LOCUS6879</name>
</gene>
<proteinExistence type="predicted"/>
<evidence type="ECO:0000256" key="1">
    <source>
        <dbReference type="SAM" id="MobiDB-lite"/>
    </source>
</evidence>
<feature type="compositionally biased region" description="Basic and acidic residues" evidence="1">
    <location>
        <begin position="71"/>
        <end position="86"/>
    </location>
</feature>
<feature type="region of interest" description="Disordered" evidence="1">
    <location>
        <begin position="29"/>
        <end position="92"/>
    </location>
</feature>
<dbReference type="AlphaFoldDB" id="A0AA35YBL5"/>
<dbReference type="Proteomes" id="UP001177003">
    <property type="component" value="Chromosome 0"/>
</dbReference>
<protein>
    <submittedName>
        <fullName evidence="2">Uncharacterized protein</fullName>
    </submittedName>
</protein>
<sequence length="92" mass="10474">MESSERFLSLLIMADPIDWTMIPWAEKDQAVPHSPEPDVSPLLEVPIPLSPLTSYEEPYEEDDPLDQVGDSDEHVDVETDPVKEETEFVDYS</sequence>
<organism evidence="2 3">
    <name type="scientific">Lactuca saligna</name>
    <name type="common">Willowleaf lettuce</name>
    <dbReference type="NCBI Taxonomy" id="75948"/>
    <lineage>
        <taxon>Eukaryota</taxon>
        <taxon>Viridiplantae</taxon>
        <taxon>Streptophyta</taxon>
        <taxon>Embryophyta</taxon>
        <taxon>Tracheophyta</taxon>
        <taxon>Spermatophyta</taxon>
        <taxon>Magnoliopsida</taxon>
        <taxon>eudicotyledons</taxon>
        <taxon>Gunneridae</taxon>
        <taxon>Pentapetalae</taxon>
        <taxon>asterids</taxon>
        <taxon>campanulids</taxon>
        <taxon>Asterales</taxon>
        <taxon>Asteraceae</taxon>
        <taxon>Cichorioideae</taxon>
        <taxon>Cichorieae</taxon>
        <taxon>Lactucinae</taxon>
        <taxon>Lactuca</taxon>
    </lineage>
</organism>
<name>A0AA35YBL5_LACSI</name>
<evidence type="ECO:0000313" key="2">
    <source>
        <dbReference type="EMBL" id="CAI9266311.1"/>
    </source>
</evidence>
<feature type="compositionally biased region" description="Acidic residues" evidence="1">
    <location>
        <begin position="57"/>
        <end position="70"/>
    </location>
</feature>
<reference evidence="2" key="1">
    <citation type="submission" date="2023-04" db="EMBL/GenBank/DDBJ databases">
        <authorList>
            <person name="Vijverberg K."/>
            <person name="Xiong W."/>
            <person name="Schranz E."/>
        </authorList>
    </citation>
    <scope>NUCLEOTIDE SEQUENCE</scope>
</reference>
<evidence type="ECO:0000313" key="3">
    <source>
        <dbReference type="Proteomes" id="UP001177003"/>
    </source>
</evidence>